<evidence type="ECO:0008006" key="3">
    <source>
        <dbReference type="Google" id="ProtNLM"/>
    </source>
</evidence>
<keyword evidence="2" id="KW-1185">Reference proteome</keyword>
<dbReference type="EMBL" id="KE560441">
    <property type="protein sequence ID" value="EPZ36777.1"/>
    <property type="molecule type" value="Genomic_DNA"/>
</dbReference>
<reference evidence="1 2" key="1">
    <citation type="journal article" date="2013" name="Curr. Biol.">
        <title>Shared signatures of parasitism and phylogenomics unite Cryptomycota and microsporidia.</title>
        <authorList>
            <person name="James T.Y."/>
            <person name="Pelin A."/>
            <person name="Bonen L."/>
            <person name="Ahrendt S."/>
            <person name="Sain D."/>
            <person name="Corradi N."/>
            <person name="Stajich J.E."/>
        </authorList>
    </citation>
    <scope>NUCLEOTIDE SEQUENCE [LARGE SCALE GENOMIC DNA]</scope>
    <source>
        <strain evidence="1 2">CSF55</strain>
    </source>
</reference>
<accession>A0A075B2J7</accession>
<protein>
    <recommendedName>
        <fullName evidence="3">RNI-like protein</fullName>
    </recommendedName>
</protein>
<dbReference type="Proteomes" id="UP000030755">
    <property type="component" value="Unassembled WGS sequence"/>
</dbReference>
<dbReference type="AlphaFoldDB" id="A0A075B2J7"/>
<dbReference type="HOGENOM" id="CLU_837161_0_0_1"/>
<name>A0A075B2J7_ROZAC</name>
<gene>
    <name evidence="1" type="ORF">O9G_005346</name>
</gene>
<evidence type="ECO:0000313" key="2">
    <source>
        <dbReference type="Proteomes" id="UP000030755"/>
    </source>
</evidence>
<proteinExistence type="predicted"/>
<evidence type="ECO:0000313" key="1">
    <source>
        <dbReference type="EMBL" id="EPZ36777.1"/>
    </source>
</evidence>
<organism evidence="1 2">
    <name type="scientific">Rozella allomycis (strain CSF55)</name>
    <dbReference type="NCBI Taxonomy" id="988480"/>
    <lineage>
        <taxon>Eukaryota</taxon>
        <taxon>Fungi</taxon>
        <taxon>Fungi incertae sedis</taxon>
        <taxon>Cryptomycota</taxon>
        <taxon>Cryptomycota incertae sedis</taxon>
        <taxon>Rozella</taxon>
    </lineage>
</organism>
<sequence length="332" mass="38108">MYDEKLINLIAKLSIFDNVENLELNIENQDCGLFVKELFEKMTWKSLKSLSVGVTDALLNSNVQRLKLRNVVLDDNAHLHSFLRKSSLVELTTDIDRINFQDLATNCGLFVKELFEKMTWKSLKSLSVGVTDPLLNSNVQRLKLRNVVLDDNAHLHSFLRKSSMVELTIDIGRINFQDLATIFEGLTTLFNNLPNTKLHSLQIQTFGISEKFNFSIVEKVFDSQLRNFEFNMALTGASHKQKERVLKYFDNFLSRFTDNIKNSKLENIKLGFSSDQRNASPFRSIYDKISKVEQCGYQISFDILSGFKIHIAANNIVKVGYHKTDPLALNLR</sequence>